<dbReference type="InterPro" id="IPR050266">
    <property type="entry name" value="AB_hydrolase_sf"/>
</dbReference>
<keyword evidence="2" id="KW-0378">Hydrolase</keyword>
<dbReference type="Gene3D" id="3.40.50.1820">
    <property type="entry name" value="alpha/beta hydrolase"/>
    <property type="match status" value="1"/>
</dbReference>
<evidence type="ECO:0000313" key="2">
    <source>
        <dbReference type="EMBL" id="MCY1144571.1"/>
    </source>
</evidence>
<comment type="caution">
    <text evidence="2">The sequence shown here is derived from an EMBL/GenBank/DDBJ whole genome shotgun (WGS) entry which is preliminary data.</text>
</comment>
<dbReference type="SUPFAM" id="SSF53474">
    <property type="entry name" value="alpha/beta-Hydrolases"/>
    <property type="match status" value="1"/>
</dbReference>
<feature type="domain" description="AB hydrolase-1" evidence="1">
    <location>
        <begin position="21"/>
        <end position="271"/>
    </location>
</feature>
<organism evidence="2 3">
    <name type="scientific">Paractinoplanes pyxinae</name>
    <dbReference type="NCBI Taxonomy" id="2997416"/>
    <lineage>
        <taxon>Bacteria</taxon>
        <taxon>Bacillati</taxon>
        <taxon>Actinomycetota</taxon>
        <taxon>Actinomycetes</taxon>
        <taxon>Micromonosporales</taxon>
        <taxon>Micromonosporaceae</taxon>
        <taxon>Paractinoplanes</taxon>
    </lineage>
</organism>
<reference evidence="2" key="1">
    <citation type="submission" date="2022-11" db="EMBL/GenBank/DDBJ databases">
        <authorList>
            <person name="Somphong A."/>
            <person name="Phongsopitanun W."/>
        </authorList>
    </citation>
    <scope>NUCLEOTIDE SEQUENCE</scope>
    <source>
        <strain evidence="2">Pm04-4</strain>
    </source>
</reference>
<dbReference type="PANTHER" id="PTHR43798">
    <property type="entry name" value="MONOACYLGLYCEROL LIPASE"/>
    <property type="match status" value="1"/>
</dbReference>
<dbReference type="Proteomes" id="UP001151002">
    <property type="component" value="Unassembled WGS sequence"/>
</dbReference>
<evidence type="ECO:0000313" key="3">
    <source>
        <dbReference type="Proteomes" id="UP001151002"/>
    </source>
</evidence>
<dbReference type="EMBL" id="JAPNTZ010000020">
    <property type="protein sequence ID" value="MCY1144571.1"/>
    <property type="molecule type" value="Genomic_DNA"/>
</dbReference>
<dbReference type="PANTHER" id="PTHR43798:SF33">
    <property type="entry name" value="HYDROLASE, PUTATIVE (AFU_ORTHOLOGUE AFUA_2G14860)-RELATED"/>
    <property type="match status" value="1"/>
</dbReference>
<dbReference type="InterPro" id="IPR029058">
    <property type="entry name" value="AB_hydrolase_fold"/>
</dbReference>
<dbReference type="InterPro" id="IPR000073">
    <property type="entry name" value="AB_hydrolase_1"/>
</dbReference>
<dbReference type="Pfam" id="PF00561">
    <property type="entry name" value="Abhydrolase_1"/>
    <property type="match status" value="1"/>
</dbReference>
<protein>
    <submittedName>
        <fullName evidence="2">Alpha/beta hydrolase</fullName>
    </submittedName>
</protein>
<accession>A0ABT4BDP1</accession>
<dbReference type="RefSeq" id="WP_267569152.1">
    <property type="nucleotide sequence ID" value="NZ_JAPNTZ010000020.1"/>
</dbReference>
<dbReference type="GO" id="GO:0016787">
    <property type="term" value="F:hydrolase activity"/>
    <property type="evidence" value="ECO:0007669"/>
    <property type="project" value="UniProtKB-KW"/>
</dbReference>
<sequence length="280" mass="29126">MPTFSSYDGTTLAYHVEGSGPVVVCQPGGPGRAGTYLGDLGGLTRTRTVIRLDSRGTGDSEVPSDPATYRMDALVRDLEALRAHLGLETMTLLGHSAGANVVTLYAAGFPARVERLILLTGLVRAAGVPPIGMEEAYEARSAEPWYPAAVAAWAAWDELPEDASEEDIRPLEMAAAPFSYGRWDAAAAAHAAAGRTEFAPAARDGFFEGYVPDRDAITAKLAALTAPVLVLAGELDASPTPAAAAEVAKLFPSATVVTLPGSAHFPWLDNPADLAAALAL</sequence>
<evidence type="ECO:0000259" key="1">
    <source>
        <dbReference type="Pfam" id="PF00561"/>
    </source>
</evidence>
<name>A0ABT4BDP1_9ACTN</name>
<gene>
    <name evidence="2" type="ORF">OWR29_41790</name>
</gene>
<proteinExistence type="predicted"/>
<keyword evidence="3" id="KW-1185">Reference proteome</keyword>